<proteinExistence type="predicted"/>
<name>J0D4E6_AURST</name>
<evidence type="ECO:0000313" key="1">
    <source>
        <dbReference type="EMBL" id="EJD33604.1"/>
    </source>
</evidence>
<evidence type="ECO:0000313" key="2">
    <source>
        <dbReference type="Proteomes" id="UP000006514"/>
    </source>
</evidence>
<protein>
    <submittedName>
        <fullName evidence="1">Uncharacterized protein</fullName>
    </submittedName>
</protein>
<organism evidence="1 2">
    <name type="scientific">Auricularia subglabra (strain TFB-10046 / SS5)</name>
    <name type="common">White-rot fungus</name>
    <name type="synonym">Auricularia delicata (strain TFB10046)</name>
    <dbReference type="NCBI Taxonomy" id="717982"/>
    <lineage>
        <taxon>Eukaryota</taxon>
        <taxon>Fungi</taxon>
        <taxon>Dikarya</taxon>
        <taxon>Basidiomycota</taxon>
        <taxon>Agaricomycotina</taxon>
        <taxon>Agaricomycetes</taxon>
        <taxon>Auriculariales</taxon>
        <taxon>Auriculariaceae</taxon>
        <taxon>Auricularia</taxon>
    </lineage>
</organism>
<gene>
    <name evidence="1" type="ORF">AURDEDRAFT_131599</name>
</gene>
<dbReference type="AlphaFoldDB" id="J0D4E6"/>
<dbReference type="EMBL" id="JH688156">
    <property type="protein sequence ID" value="EJD33604.1"/>
    <property type="molecule type" value="Genomic_DNA"/>
</dbReference>
<reference evidence="2" key="1">
    <citation type="journal article" date="2012" name="Science">
        <title>The Paleozoic origin of enzymatic lignin decomposition reconstructed from 31 fungal genomes.</title>
        <authorList>
            <person name="Floudas D."/>
            <person name="Binder M."/>
            <person name="Riley R."/>
            <person name="Barry K."/>
            <person name="Blanchette R.A."/>
            <person name="Henrissat B."/>
            <person name="Martinez A.T."/>
            <person name="Otillar R."/>
            <person name="Spatafora J.W."/>
            <person name="Yadav J.S."/>
            <person name="Aerts A."/>
            <person name="Benoit I."/>
            <person name="Boyd A."/>
            <person name="Carlson A."/>
            <person name="Copeland A."/>
            <person name="Coutinho P.M."/>
            <person name="de Vries R.P."/>
            <person name="Ferreira P."/>
            <person name="Findley K."/>
            <person name="Foster B."/>
            <person name="Gaskell J."/>
            <person name="Glotzer D."/>
            <person name="Gorecki P."/>
            <person name="Heitman J."/>
            <person name="Hesse C."/>
            <person name="Hori C."/>
            <person name="Igarashi K."/>
            <person name="Jurgens J.A."/>
            <person name="Kallen N."/>
            <person name="Kersten P."/>
            <person name="Kohler A."/>
            <person name="Kuees U."/>
            <person name="Kumar T.K.A."/>
            <person name="Kuo A."/>
            <person name="LaButti K."/>
            <person name="Larrondo L.F."/>
            <person name="Lindquist E."/>
            <person name="Ling A."/>
            <person name="Lombard V."/>
            <person name="Lucas S."/>
            <person name="Lundell T."/>
            <person name="Martin R."/>
            <person name="McLaughlin D.J."/>
            <person name="Morgenstern I."/>
            <person name="Morin E."/>
            <person name="Murat C."/>
            <person name="Nagy L.G."/>
            <person name="Nolan M."/>
            <person name="Ohm R.A."/>
            <person name="Patyshakuliyeva A."/>
            <person name="Rokas A."/>
            <person name="Ruiz-Duenas F.J."/>
            <person name="Sabat G."/>
            <person name="Salamov A."/>
            <person name="Samejima M."/>
            <person name="Schmutz J."/>
            <person name="Slot J.C."/>
            <person name="St John F."/>
            <person name="Stenlid J."/>
            <person name="Sun H."/>
            <person name="Sun S."/>
            <person name="Syed K."/>
            <person name="Tsang A."/>
            <person name="Wiebenga A."/>
            <person name="Young D."/>
            <person name="Pisabarro A."/>
            <person name="Eastwood D.C."/>
            <person name="Martin F."/>
            <person name="Cullen D."/>
            <person name="Grigoriev I.V."/>
            <person name="Hibbett D.S."/>
        </authorList>
    </citation>
    <scope>NUCLEOTIDE SEQUENCE [LARGE SCALE GENOMIC DNA]</scope>
    <source>
        <strain evidence="2">TFB10046</strain>
    </source>
</reference>
<sequence length="570" mass="60670">MLEDAATGEVIGEEQAVKVDVVQAKGLKHGVKIVRTEAAAGGDPDDEVVDAEDARLRQGTTAALERAIEVLLDTAATSENPTASLAEEIEASFIIFASEADEAAIRTLAHEPHLAKNTVPSAGIETAENRADDDNEGLQAAACPFSDCALDPMHETTIANRNEEGKFVGNAVVKCQRTSTIIAAWDTVTLERIAVDAIQGQRGRPLVDSAVSTEVAHVAVPLLVAPAENSGLDSVQAGATARAGTTVVTLTAAPPPPHRLAYAPRARPARVLCRGPRCPLGSHAALECTYVLCKKCCNRGDCALSRHRSARMEQLVVLPSRDRGALSTRDGDRLVRHGEGNRRVPAPIIGDRLVVRNRPAPAPIIGDRLVVRNRPAPAPLNQDQLGGGAEGDVVRAVQVIFVVHGSGGTEETRRGQLLVSERVVKLRELISSQRAVVLSDIVQSSLELACPEGWKPLDDNKTVYMEGAQIVQLRGSLMLGFPLAYVEDMAEGLQCYAEWVDSLSSAEAFKKAFPRCAFSPELLSLAVSTWNATPAWVKKAFTDAGRTGDGLWSEMAEQVMVGGGNVIAID</sequence>
<keyword evidence="2" id="KW-1185">Reference proteome</keyword>
<dbReference type="KEGG" id="adl:AURDEDRAFT_131599"/>
<accession>J0D4E6</accession>
<dbReference type="Proteomes" id="UP000006514">
    <property type="component" value="Unassembled WGS sequence"/>
</dbReference>
<dbReference type="InParanoid" id="J0D4E6"/>